<feature type="binding site" evidence="7">
    <location>
        <position position="162"/>
    </location>
    <ligand>
        <name>Zn(2+)</name>
        <dbReference type="ChEBI" id="CHEBI:29105"/>
    </ligand>
</feature>
<evidence type="ECO:0000256" key="3">
    <source>
        <dbReference type="ARBA" id="ARBA00022833"/>
    </source>
</evidence>
<protein>
    <submittedName>
        <fullName evidence="8">Putative DNA-binding transcriptional repressor, Zn(II)-binding, Zur</fullName>
    </submittedName>
</protein>
<sequence>MSHSTPICQSFPQQEHDHGACQAHLMEQAEQLCRQRGGRLTSQRQQVLTVLAESHACLGAYDILERLAKGAKRRPAPALVYRALEFLMAMGLVHRINRRNAYVACLQPGHEGATQFWICTSCGVVAETHAAAITETIPPLAESLSFVPERIFVEIEGLCPACQQTE</sequence>
<dbReference type="GO" id="GO:0003700">
    <property type="term" value="F:DNA-binding transcription factor activity"/>
    <property type="evidence" value="ECO:0007669"/>
    <property type="project" value="InterPro"/>
</dbReference>
<comment type="similarity">
    <text evidence="1">Belongs to the Fur family.</text>
</comment>
<evidence type="ECO:0000256" key="1">
    <source>
        <dbReference type="ARBA" id="ARBA00007957"/>
    </source>
</evidence>
<evidence type="ECO:0000256" key="5">
    <source>
        <dbReference type="ARBA" id="ARBA00023125"/>
    </source>
</evidence>
<reference evidence="8" key="1">
    <citation type="submission" date="2015-04" db="EMBL/GenBank/DDBJ databases">
        <authorList>
            <person name="Syromyatnikov M.Y."/>
            <person name="Popov V.N."/>
        </authorList>
    </citation>
    <scope>NUCLEOTIDE SEQUENCE</scope>
    <source>
        <strain evidence="8">MO-1</strain>
    </source>
</reference>
<dbReference type="InterPro" id="IPR043135">
    <property type="entry name" value="Fur_C"/>
</dbReference>
<dbReference type="SUPFAM" id="SSF46785">
    <property type="entry name" value="Winged helix' DNA-binding domain"/>
    <property type="match status" value="1"/>
</dbReference>
<proteinExistence type="inferred from homology"/>
<dbReference type="InterPro" id="IPR036390">
    <property type="entry name" value="WH_DNA-bd_sf"/>
</dbReference>
<keyword evidence="4" id="KW-0805">Transcription regulation</keyword>
<evidence type="ECO:0000313" key="8">
    <source>
        <dbReference type="EMBL" id="CRH04419.1"/>
    </source>
</evidence>
<dbReference type="GO" id="GO:0005829">
    <property type="term" value="C:cytosol"/>
    <property type="evidence" value="ECO:0007669"/>
    <property type="project" value="TreeGrafter"/>
</dbReference>
<keyword evidence="6" id="KW-0804">Transcription</keyword>
<gene>
    <name evidence="8" type="ORF">MAGMO_0205</name>
</gene>
<keyword evidence="3 7" id="KW-0862">Zinc</keyword>
<dbReference type="AlphaFoldDB" id="A0A1S7LEF1"/>
<dbReference type="InterPro" id="IPR002481">
    <property type="entry name" value="FUR"/>
</dbReference>
<dbReference type="GO" id="GO:0000976">
    <property type="term" value="F:transcription cis-regulatory region binding"/>
    <property type="evidence" value="ECO:0007669"/>
    <property type="project" value="TreeGrafter"/>
</dbReference>
<feature type="binding site" evidence="7">
    <location>
        <position position="159"/>
    </location>
    <ligand>
        <name>Zn(2+)</name>
        <dbReference type="ChEBI" id="CHEBI:29105"/>
    </ligand>
</feature>
<evidence type="ECO:0000256" key="7">
    <source>
        <dbReference type="PIRSR" id="PIRSR602481-1"/>
    </source>
</evidence>
<name>A0A1S7LEF1_MAGMO</name>
<organism evidence="8">
    <name type="scientific">Magnetococcus massalia (strain MO-1)</name>
    <dbReference type="NCBI Taxonomy" id="451514"/>
    <lineage>
        <taxon>Bacteria</taxon>
        <taxon>Pseudomonadati</taxon>
        <taxon>Pseudomonadota</taxon>
        <taxon>Magnetococcia</taxon>
        <taxon>Magnetococcales</taxon>
        <taxon>Magnetococcaceae</taxon>
        <taxon>Magnetococcus</taxon>
    </lineage>
</organism>
<comment type="cofactor">
    <cofactor evidence="7">
        <name>Zn(2+)</name>
        <dbReference type="ChEBI" id="CHEBI:29105"/>
    </cofactor>
    <text evidence="7">Binds 1 zinc ion per subunit.</text>
</comment>
<keyword evidence="2" id="KW-0678">Repressor</keyword>
<dbReference type="InterPro" id="IPR036388">
    <property type="entry name" value="WH-like_DNA-bd_sf"/>
</dbReference>
<dbReference type="Gene3D" id="3.30.1490.190">
    <property type="match status" value="1"/>
</dbReference>
<dbReference type="PANTHER" id="PTHR33202">
    <property type="entry name" value="ZINC UPTAKE REGULATION PROTEIN"/>
    <property type="match status" value="1"/>
</dbReference>
<evidence type="ECO:0000256" key="2">
    <source>
        <dbReference type="ARBA" id="ARBA00022491"/>
    </source>
</evidence>
<dbReference type="GO" id="GO:1900376">
    <property type="term" value="P:regulation of secondary metabolite biosynthetic process"/>
    <property type="evidence" value="ECO:0007669"/>
    <property type="project" value="TreeGrafter"/>
</dbReference>
<dbReference type="GO" id="GO:0045892">
    <property type="term" value="P:negative regulation of DNA-templated transcription"/>
    <property type="evidence" value="ECO:0007669"/>
    <property type="project" value="TreeGrafter"/>
</dbReference>
<dbReference type="Gene3D" id="1.10.10.10">
    <property type="entry name" value="Winged helix-like DNA-binding domain superfamily/Winged helix DNA-binding domain"/>
    <property type="match status" value="1"/>
</dbReference>
<feature type="binding site" evidence="7">
    <location>
        <position position="119"/>
    </location>
    <ligand>
        <name>Zn(2+)</name>
        <dbReference type="ChEBI" id="CHEBI:29105"/>
    </ligand>
</feature>
<keyword evidence="5 8" id="KW-0238">DNA-binding</keyword>
<dbReference type="EMBL" id="LO017727">
    <property type="protein sequence ID" value="CRH04419.1"/>
    <property type="molecule type" value="Genomic_DNA"/>
</dbReference>
<evidence type="ECO:0000256" key="6">
    <source>
        <dbReference type="ARBA" id="ARBA00023163"/>
    </source>
</evidence>
<dbReference type="PANTHER" id="PTHR33202:SF6">
    <property type="entry name" value="ZINC UPTAKE REGULATION PROTEIN"/>
    <property type="match status" value="1"/>
</dbReference>
<dbReference type="GO" id="GO:0008270">
    <property type="term" value="F:zinc ion binding"/>
    <property type="evidence" value="ECO:0007669"/>
    <property type="project" value="TreeGrafter"/>
</dbReference>
<feature type="binding site" evidence="7">
    <location>
        <position position="122"/>
    </location>
    <ligand>
        <name>Zn(2+)</name>
        <dbReference type="ChEBI" id="CHEBI:29105"/>
    </ligand>
</feature>
<evidence type="ECO:0000256" key="4">
    <source>
        <dbReference type="ARBA" id="ARBA00023015"/>
    </source>
</evidence>
<dbReference type="Pfam" id="PF01475">
    <property type="entry name" value="FUR"/>
    <property type="match status" value="1"/>
</dbReference>
<accession>A0A1S7LEF1</accession>
<keyword evidence="7" id="KW-0479">Metal-binding</keyword>